<dbReference type="EMBL" id="UYRT01019216">
    <property type="protein sequence ID" value="VDK58304.1"/>
    <property type="molecule type" value="Genomic_DNA"/>
</dbReference>
<dbReference type="WBParaSite" id="GPUH_0000743901-mRNA-1">
    <property type="protein sequence ID" value="GPUH_0000743901-mRNA-1"/>
    <property type="gene ID" value="GPUH_0000743901"/>
</dbReference>
<proteinExistence type="predicted"/>
<sequence length="142" mass="16141">MFVYQQIRLKAYRRIMKMRSREISLLVKAPPPSFPVTLFSPTESKRMEFPDSAKKEPDTIPEPKRVSPPKPKDNDDDEGDAGGGNAFAAQLRRRALKREQNAAVFEPKQNEAEIQWKKVCGNLSPICISLSQLCCENFDSKN</sequence>
<feature type="region of interest" description="Disordered" evidence="1">
    <location>
        <begin position="38"/>
        <end position="89"/>
    </location>
</feature>
<evidence type="ECO:0000256" key="1">
    <source>
        <dbReference type="SAM" id="MobiDB-lite"/>
    </source>
</evidence>
<keyword evidence="3" id="KW-1185">Reference proteome</keyword>
<accession>A0A183DFD9</accession>
<dbReference type="Proteomes" id="UP000271098">
    <property type="component" value="Unassembled WGS sequence"/>
</dbReference>
<reference evidence="4" key="1">
    <citation type="submission" date="2016-06" db="UniProtKB">
        <authorList>
            <consortium name="WormBaseParasite"/>
        </authorList>
    </citation>
    <scope>IDENTIFICATION</scope>
</reference>
<feature type="compositionally biased region" description="Basic and acidic residues" evidence="1">
    <location>
        <begin position="43"/>
        <end position="73"/>
    </location>
</feature>
<reference evidence="2 3" key="2">
    <citation type="submission" date="2018-11" db="EMBL/GenBank/DDBJ databases">
        <authorList>
            <consortium name="Pathogen Informatics"/>
        </authorList>
    </citation>
    <scope>NUCLEOTIDE SEQUENCE [LARGE SCALE GENOMIC DNA]</scope>
</reference>
<evidence type="ECO:0000313" key="3">
    <source>
        <dbReference type="Proteomes" id="UP000271098"/>
    </source>
</evidence>
<gene>
    <name evidence="2" type="ORF">GPUH_LOCUS7429</name>
</gene>
<name>A0A183DFD9_9BILA</name>
<evidence type="ECO:0000313" key="4">
    <source>
        <dbReference type="WBParaSite" id="GPUH_0000743901-mRNA-1"/>
    </source>
</evidence>
<organism evidence="4">
    <name type="scientific">Gongylonema pulchrum</name>
    <dbReference type="NCBI Taxonomy" id="637853"/>
    <lineage>
        <taxon>Eukaryota</taxon>
        <taxon>Metazoa</taxon>
        <taxon>Ecdysozoa</taxon>
        <taxon>Nematoda</taxon>
        <taxon>Chromadorea</taxon>
        <taxon>Rhabditida</taxon>
        <taxon>Spirurina</taxon>
        <taxon>Spiruromorpha</taxon>
        <taxon>Spiruroidea</taxon>
        <taxon>Gongylonematidae</taxon>
        <taxon>Gongylonema</taxon>
    </lineage>
</organism>
<evidence type="ECO:0000313" key="2">
    <source>
        <dbReference type="EMBL" id="VDK58304.1"/>
    </source>
</evidence>
<protein>
    <submittedName>
        <fullName evidence="4">PEST proteolytic signal-containing nuclear protein</fullName>
    </submittedName>
</protein>
<dbReference type="AlphaFoldDB" id="A0A183DFD9"/>